<dbReference type="STRING" id="1129794.C427_3257"/>
<evidence type="ECO:0000313" key="1">
    <source>
        <dbReference type="EMBL" id="AGH45366.1"/>
    </source>
</evidence>
<dbReference type="HOGENOM" id="CLU_3346940_0_0_6"/>
<keyword evidence="2" id="KW-1185">Reference proteome</keyword>
<dbReference type="EMBL" id="CP003837">
    <property type="protein sequence ID" value="AGH45366.1"/>
    <property type="molecule type" value="Genomic_DNA"/>
</dbReference>
<protein>
    <submittedName>
        <fullName evidence="1">Uncharacterized protein</fullName>
    </submittedName>
</protein>
<gene>
    <name evidence="1" type="ORF">C427_3257</name>
</gene>
<reference evidence="1 2" key="1">
    <citation type="journal article" date="2013" name="Genome Announc.">
        <title>Complete Genome Sequence of Glaciecola psychrophila Strain 170T.</title>
        <authorList>
            <person name="Yin J."/>
            <person name="Chen J."/>
            <person name="Liu G."/>
            <person name="Yu Y."/>
            <person name="Song L."/>
            <person name="Wang X."/>
            <person name="Qu X."/>
        </authorList>
    </citation>
    <scope>NUCLEOTIDE SEQUENCE [LARGE SCALE GENOMIC DNA]</scope>
    <source>
        <strain evidence="1 2">170</strain>
    </source>
</reference>
<accession>K6ZQ13</accession>
<organism evidence="1 2">
    <name type="scientific">Paraglaciecola psychrophila 170</name>
    <dbReference type="NCBI Taxonomy" id="1129794"/>
    <lineage>
        <taxon>Bacteria</taxon>
        <taxon>Pseudomonadati</taxon>
        <taxon>Pseudomonadota</taxon>
        <taxon>Gammaproteobacteria</taxon>
        <taxon>Alteromonadales</taxon>
        <taxon>Alteromonadaceae</taxon>
        <taxon>Paraglaciecola</taxon>
    </lineage>
</organism>
<name>K6ZQ13_9ALTE</name>
<dbReference type="KEGG" id="gps:C427_3257"/>
<dbReference type="AlphaFoldDB" id="K6ZQ13"/>
<sequence length="37" mass="4013">MAGVAGLEPTNDGIKTRCLTTWLYPKGVDNYEANSLL</sequence>
<proteinExistence type="predicted"/>
<dbReference type="AntiFam" id="ANF00014">
    <property type="entry name" value="tRNA translation"/>
</dbReference>
<evidence type="ECO:0000313" key="2">
    <source>
        <dbReference type="Proteomes" id="UP000011864"/>
    </source>
</evidence>
<dbReference type="Proteomes" id="UP000011864">
    <property type="component" value="Chromosome"/>
</dbReference>